<proteinExistence type="predicted"/>
<dbReference type="RefSeq" id="WP_202686247.1">
    <property type="nucleotide sequence ID" value="NZ_JAESVN010000001.1"/>
</dbReference>
<protein>
    <submittedName>
        <fullName evidence="1">Uncharacterized protein</fullName>
    </submittedName>
</protein>
<accession>A0A8K0XYF1</accession>
<organism evidence="1 2">
    <name type="scientific">Szabonella alba</name>
    <dbReference type="NCBI Taxonomy" id="2804194"/>
    <lineage>
        <taxon>Bacteria</taxon>
        <taxon>Pseudomonadati</taxon>
        <taxon>Pseudomonadota</taxon>
        <taxon>Alphaproteobacteria</taxon>
        <taxon>Rhodobacterales</taxon>
        <taxon>Paracoccaceae</taxon>
        <taxon>Szabonella</taxon>
    </lineage>
</organism>
<name>A0A8K0XYF1_9RHOB</name>
<dbReference type="AlphaFoldDB" id="A0A8K0XYF1"/>
<comment type="caution">
    <text evidence="1">The sequence shown here is derived from an EMBL/GenBank/DDBJ whole genome shotgun (WGS) entry which is preliminary data.</text>
</comment>
<dbReference type="Proteomes" id="UP000648908">
    <property type="component" value="Unassembled WGS sequence"/>
</dbReference>
<evidence type="ECO:0000313" key="1">
    <source>
        <dbReference type="EMBL" id="MBL4915661.1"/>
    </source>
</evidence>
<dbReference type="EMBL" id="JAESVN010000001">
    <property type="protein sequence ID" value="MBL4915661.1"/>
    <property type="molecule type" value="Genomic_DNA"/>
</dbReference>
<sequence length="67" mass="7579">MPLFLLALALSVLLWMWLARRGSSLTRQCRWRLDRSGGADHYRCAACGAETDMPAGRAPRDCLRRSD</sequence>
<reference evidence="1" key="1">
    <citation type="submission" date="2021-01" db="EMBL/GenBank/DDBJ databases">
        <title>Tabrizicola alba sp. nov. a motile alkaliphilic bacterium isolated from a soda lake.</title>
        <authorList>
            <person name="Szuroczki S."/>
            <person name="Abbaszade G."/>
            <person name="Schumann P."/>
            <person name="Toth E."/>
        </authorList>
    </citation>
    <scope>NUCLEOTIDE SEQUENCE</scope>
    <source>
        <strain evidence="1">DMG-N-6</strain>
    </source>
</reference>
<evidence type="ECO:0000313" key="2">
    <source>
        <dbReference type="Proteomes" id="UP000648908"/>
    </source>
</evidence>
<gene>
    <name evidence="1" type="ORF">JL811_00370</name>
</gene>
<keyword evidence="2" id="KW-1185">Reference proteome</keyword>